<keyword evidence="2" id="KW-1185">Reference proteome</keyword>
<proteinExistence type="predicted"/>
<sequence>MVSEHEHGEGCGHEAVVHDDHVDYLHDGHRHAAHDDH</sequence>
<dbReference type="Proteomes" id="UP000282515">
    <property type="component" value="Unassembled WGS sequence"/>
</dbReference>
<gene>
    <name evidence="1" type="ORF">D9V41_07405</name>
</gene>
<evidence type="ECO:0000313" key="1">
    <source>
        <dbReference type="EMBL" id="RLV56367.1"/>
    </source>
</evidence>
<evidence type="ECO:0000313" key="2">
    <source>
        <dbReference type="Proteomes" id="UP000282515"/>
    </source>
</evidence>
<comment type="caution">
    <text evidence="1">The sequence shown here is derived from an EMBL/GenBank/DDBJ whole genome shotgun (WGS) entry which is preliminary data.</text>
</comment>
<dbReference type="AlphaFoldDB" id="A0A3L8PLV6"/>
<reference evidence="1 2" key="1">
    <citation type="submission" date="2018-10" db="EMBL/GenBank/DDBJ databases">
        <title>Aeromicrobium sp. 9W16Y-2 whole genome shotgun sequence.</title>
        <authorList>
            <person name="Li F."/>
        </authorList>
    </citation>
    <scope>NUCLEOTIDE SEQUENCE [LARGE SCALE GENOMIC DNA]</scope>
    <source>
        <strain evidence="1 2">9W16Y-2</strain>
    </source>
</reference>
<name>A0A3L8PLV6_9ACTN</name>
<protein>
    <submittedName>
        <fullName evidence="1">Zinc transporter permease</fullName>
    </submittedName>
</protein>
<accession>A0A3L8PLV6</accession>
<organism evidence="1 2">
    <name type="scientific">Aeromicrobium phragmitis</name>
    <dbReference type="NCBI Taxonomy" id="2478914"/>
    <lineage>
        <taxon>Bacteria</taxon>
        <taxon>Bacillati</taxon>
        <taxon>Actinomycetota</taxon>
        <taxon>Actinomycetes</taxon>
        <taxon>Propionibacteriales</taxon>
        <taxon>Nocardioidaceae</taxon>
        <taxon>Aeromicrobium</taxon>
    </lineage>
</organism>
<dbReference type="EMBL" id="RDBF01000004">
    <property type="protein sequence ID" value="RLV56367.1"/>
    <property type="molecule type" value="Genomic_DNA"/>
</dbReference>